<dbReference type="EMBL" id="JARKNE010000001">
    <property type="protein sequence ID" value="KAK5846468.1"/>
    <property type="molecule type" value="Genomic_DNA"/>
</dbReference>
<name>A0ABR0R5J7_GOSAR</name>
<gene>
    <name evidence="1" type="ORF">PVK06_002758</name>
</gene>
<evidence type="ECO:0000313" key="1">
    <source>
        <dbReference type="EMBL" id="KAK5846468.1"/>
    </source>
</evidence>
<evidence type="ECO:0000313" key="2">
    <source>
        <dbReference type="Proteomes" id="UP001358586"/>
    </source>
</evidence>
<comment type="caution">
    <text evidence="1">The sequence shown here is derived from an EMBL/GenBank/DDBJ whole genome shotgun (WGS) entry which is preliminary data.</text>
</comment>
<dbReference type="Proteomes" id="UP001358586">
    <property type="component" value="Chromosome 1"/>
</dbReference>
<keyword evidence="2" id="KW-1185">Reference proteome</keyword>
<proteinExistence type="predicted"/>
<reference evidence="1 2" key="1">
    <citation type="submission" date="2023-03" db="EMBL/GenBank/DDBJ databases">
        <title>WGS of Gossypium arboreum.</title>
        <authorList>
            <person name="Yu D."/>
        </authorList>
    </citation>
    <scope>NUCLEOTIDE SEQUENCE [LARGE SCALE GENOMIC DNA]</scope>
    <source>
        <tissue evidence="1">Leaf</tissue>
    </source>
</reference>
<protein>
    <submittedName>
        <fullName evidence="1">Uncharacterized protein</fullName>
    </submittedName>
</protein>
<organism evidence="1 2">
    <name type="scientific">Gossypium arboreum</name>
    <name type="common">Tree cotton</name>
    <name type="synonym">Gossypium nanking</name>
    <dbReference type="NCBI Taxonomy" id="29729"/>
    <lineage>
        <taxon>Eukaryota</taxon>
        <taxon>Viridiplantae</taxon>
        <taxon>Streptophyta</taxon>
        <taxon>Embryophyta</taxon>
        <taxon>Tracheophyta</taxon>
        <taxon>Spermatophyta</taxon>
        <taxon>Magnoliopsida</taxon>
        <taxon>eudicotyledons</taxon>
        <taxon>Gunneridae</taxon>
        <taxon>Pentapetalae</taxon>
        <taxon>rosids</taxon>
        <taxon>malvids</taxon>
        <taxon>Malvales</taxon>
        <taxon>Malvaceae</taxon>
        <taxon>Malvoideae</taxon>
        <taxon>Gossypium</taxon>
    </lineage>
</organism>
<accession>A0ABR0R5J7</accession>
<sequence>MKKLVEEHKATVSKIVEEQKAAMASFEQRRIEDLEDFKKETLQNFNNFLHELNANILFHIQVTDGPFDAHRVYFDTFYDVVSDQLGFDVRFSSRAA</sequence>